<dbReference type="Proteomes" id="UP000332594">
    <property type="component" value="Unassembled WGS sequence"/>
</dbReference>
<dbReference type="RefSeq" id="WP_123552194.1">
    <property type="nucleotide sequence ID" value="NZ_BJNO01000017.1"/>
</dbReference>
<reference evidence="2 4" key="1">
    <citation type="submission" date="2019-03" db="EMBL/GenBank/DDBJ databases">
        <authorList>
            <consortium name="Pathogen Informatics"/>
        </authorList>
    </citation>
    <scope>NUCLEOTIDE SEQUENCE [LARGE SCALE GENOMIC DNA]</scope>
    <source>
        <strain evidence="2 4">NCTC13038</strain>
        <strain evidence="1 3">NCTC9997</strain>
    </source>
</reference>
<protein>
    <submittedName>
        <fullName evidence="2">Uncharacterized protein</fullName>
    </submittedName>
</protein>
<dbReference type="EMBL" id="LR134253">
    <property type="protein sequence ID" value="VED49582.1"/>
    <property type="molecule type" value="Genomic_DNA"/>
</dbReference>
<proteinExistence type="predicted"/>
<evidence type="ECO:0000313" key="2">
    <source>
        <dbReference type="EMBL" id="VFS73929.1"/>
    </source>
</evidence>
<dbReference type="EMBL" id="CAADJG010000002">
    <property type="protein sequence ID" value="VFS73929.1"/>
    <property type="molecule type" value="Genomic_DNA"/>
</dbReference>
<sequence length="90" mass="10518">MKSRKDVFIEGDIIASRVLGDVNQPFCIHRVRFSNDKYAIIRAATGLCFHTGGVIERHDNAWFYNQVKIRLFGFEYLGEKESIRQFFENS</sequence>
<name>A0A485BZG5_RAOTE</name>
<keyword evidence="3" id="KW-1185">Reference proteome</keyword>
<dbReference type="AlphaFoldDB" id="A0A485BZG5"/>
<evidence type="ECO:0000313" key="1">
    <source>
        <dbReference type="EMBL" id="VED49582.1"/>
    </source>
</evidence>
<evidence type="ECO:0000313" key="3">
    <source>
        <dbReference type="Proteomes" id="UP000267630"/>
    </source>
</evidence>
<evidence type="ECO:0000313" key="4">
    <source>
        <dbReference type="Proteomes" id="UP000332594"/>
    </source>
</evidence>
<dbReference type="GeneID" id="57504604"/>
<organism evidence="2 4">
    <name type="scientific">Raoultella terrigena</name>
    <name type="common">Klebsiella terrigena</name>
    <dbReference type="NCBI Taxonomy" id="577"/>
    <lineage>
        <taxon>Bacteria</taxon>
        <taxon>Pseudomonadati</taxon>
        <taxon>Pseudomonadota</taxon>
        <taxon>Gammaproteobacteria</taxon>
        <taxon>Enterobacterales</taxon>
        <taxon>Enterobacteriaceae</taxon>
        <taxon>Klebsiella/Raoultella group</taxon>
        <taxon>Raoultella</taxon>
    </lineage>
</organism>
<gene>
    <name evidence="2" type="ORF">NCTC13038_03118</name>
    <name evidence="1" type="ORF">NCTC9997_02823</name>
</gene>
<dbReference type="Proteomes" id="UP000267630">
    <property type="component" value="Chromosome 3"/>
</dbReference>
<accession>A0A485BZG5</accession>